<gene>
    <name evidence="1" type="ORF">KO493_10710</name>
</gene>
<dbReference type="Proteomes" id="UP001647509">
    <property type="component" value="Unassembled WGS sequence"/>
</dbReference>
<name>A0ACC5UA38_9FLAO</name>
<protein>
    <submittedName>
        <fullName evidence="1">Uncharacterized protein</fullName>
    </submittedName>
</protein>
<comment type="caution">
    <text evidence="1">The sequence shown here is derived from an EMBL/GenBank/DDBJ whole genome shotgun (WGS) entry which is preliminary data.</text>
</comment>
<dbReference type="EMBL" id="JAHKPD010000015">
    <property type="protein sequence ID" value="MBU2951167.1"/>
    <property type="molecule type" value="Genomic_DNA"/>
</dbReference>
<sequence>MQRYNLDSTRILKLTFLLLLIISCKQKKEEIKPELKIENQKSEIVTEEEQMKIVMDSIYEIYKKGKVENFDWDLVFNKADEYRKVSETYSDKELIPKDFLEFSQKFISDSEFQKAHIDFENLIAVVGACEETFVLKEDNWVIDDWDFISEIGIDKELENTFHFSNNIFFSEYELKEVGTLTMLGFEKINGKWYLTLLFQNDC</sequence>
<proteinExistence type="predicted"/>
<keyword evidence="2" id="KW-1185">Reference proteome</keyword>
<evidence type="ECO:0000313" key="1">
    <source>
        <dbReference type="EMBL" id="MBU2951167.1"/>
    </source>
</evidence>
<reference evidence="1" key="1">
    <citation type="submission" date="2021-05" db="EMBL/GenBank/DDBJ databases">
        <title>Draft genomes of bacteria isolated from model marine particles.</title>
        <authorList>
            <person name="Datta M.S."/>
            <person name="Schwartzman J.A."/>
            <person name="Enke T.N."/>
            <person name="Saavedra J."/>
            <person name="Cermak N."/>
            <person name="Cordero O.X."/>
        </authorList>
    </citation>
    <scope>NUCLEOTIDE SEQUENCE</scope>
    <source>
        <strain evidence="1">I2M19</strain>
    </source>
</reference>
<evidence type="ECO:0000313" key="2">
    <source>
        <dbReference type="Proteomes" id="UP001647509"/>
    </source>
</evidence>
<organism evidence="1 2">
    <name type="scientific">Pseudotamlana agarivorans</name>
    <dbReference type="NCBI Taxonomy" id="481183"/>
    <lineage>
        <taxon>Bacteria</taxon>
        <taxon>Pseudomonadati</taxon>
        <taxon>Bacteroidota</taxon>
        <taxon>Flavobacteriia</taxon>
        <taxon>Flavobacteriales</taxon>
        <taxon>Flavobacteriaceae</taxon>
        <taxon>Pseudotamlana</taxon>
    </lineage>
</organism>
<accession>A0ACC5UA38</accession>